<sequence>MVKDSHAPKKQRKDKDRIPDEQKRGKGKSNTRGGRN</sequence>
<gene>
    <name evidence="2" type="ORF">SAMN05421676_10281</name>
</gene>
<protein>
    <submittedName>
        <fullName evidence="2">Uncharacterized protein</fullName>
    </submittedName>
</protein>
<dbReference type="STRING" id="237682.SAMN05421676_10281"/>
<evidence type="ECO:0000256" key="1">
    <source>
        <dbReference type="SAM" id="MobiDB-lite"/>
    </source>
</evidence>
<proteinExistence type="predicted"/>
<name>A0A1I0A9D8_9BACI</name>
<dbReference type="AlphaFoldDB" id="A0A1I0A9D8"/>
<feature type="compositionally biased region" description="Basic and acidic residues" evidence="1">
    <location>
        <begin position="1"/>
        <end position="24"/>
    </location>
</feature>
<dbReference type="Proteomes" id="UP000199095">
    <property type="component" value="Unassembled WGS sequence"/>
</dbReference>
<dbReference type="EMBL" id="FOHJ01000002">
    <property type="protein sequence ID" value="SES90800.1"/>
    <property type="molecule type" value="Genomic_DNA"/>
</dbReference>
<evidence type="ECO:0000313" key="3">
    <source>
        <dbReference type="Proteomes" id="UP000199095"/>
    </source>
</evidence>
<feature type="region of interest" description="Disordered" evidence="1">
    <location>
        <begin position="1"/>
        <end position="36"/>
    </location>
</feature>
<feature type="compositionally biased region" description="Basic residues" evidence="1">
    <location>
        <begin position="25"/>
        <end position="36"/>
    </location>
</feature>
<organism evidence="2 3">
    <name type="scientific">Salinibacillus kushneri</name>
    <dbReference type="NCBI Taxonomy" id="237682"/>
    <lineage>
        <taxon>Bacteria</taxon>
        <taxon>Bacillati</taxon>
        <taxon>Bacillota</taxon>
        <taxon>Bacilli</taxon>
        <taxon>Bacillales</taxon>
        <taxon>Bacillaceae</taxon>
        <taxon>Salinibacillus</taxon>
    </lineage>
</organism>
<reference evidence="3" key="1">
    <citation type="submission" date="2016-10" db="EMBL/GenBank/DDBJ databases">
        <authorList>
            <person name="Varghese N."/>
            <person name="Submissions S."/>
        </authorList>
    </citation>
    <scope>NUCLEOTIDE SEQUENCE [LARGE SCALE GENOMIC DNA]</scope>
    <source>
        <strain evidence="3">CGMCC 1.3566</strain>
    </source>
</reference>
<evidence type="ECO:0000313" key="2">
    <source>
        <dbReference type="EMBL" id="SES90800.1"/>
    </source>
</evidence>
<keyword evidence="3" id="KW-1185">Reference proteome</keyword>
<accession>A0A1I0A9D8</accession>